<accession>Q8C997</accession>
<evidence type="ECO:0000313" key="2">
    <source>
        <dbReference type="MGI" id="MGI:3642719"/>
    </source>
</evidence>
<reference evidence="1" key="1">
    <citation type="journal article" date="1999" name="Methods Enzymol.">
        <title>High-efficiency full-length cDNA cloning.</title>
        <authorList>
            <person name="Carninci P."/>
            <person name="Hayashizaki Y."/>
        </authorList>
    </citation>
    <scope>NUCLEOTIDE SEQUENCE</scope>
    <source>
        <strain evidence="1">C57BL/6J</strain>
        <tissue evidence="1">Cerebellum</tissue>
    </source>
</reference>
<reference evidence="1" key="4">
    <citation type="journal article" date="2001" name="Nature">
        <title>Functional annotation of a full-length mouse cDNA collection.</title>
        <authorList>
            <consortium name="The RIKEN Genome Exploration Research Group Phase II Team and the FANTOM Consortium"/>
        </authorList>
    </citation>
    <scope>NUCLEOTIDE SEQUENCE</scope>
    <source>
        <strain evidence="1">C57BL/6J</strain>
        <tissue evidence="1">Cerebellum</tissue>
    </source>
</reference>
<protein>
    <submittedName>
        <fullName evidence="1">Uncharacterized protein</fullName>
    </submittedName>
</protein>
<reference evidence="1" key="2">
    <citation type="journal article" date="2000" name="Genome Res.">
        <title>Normalization and subtraction of cap-trapper-selected cDNAs to prepare full-length cDNA libraries for rapid discovery of new genes.</title>
        <authorList>
            <person name="Carninci P."/>
            <person name="Shibata Y."/>
            <person name="Hayatsu N."/>
            <person name="Sugahara Y."/>
            <person name="Shibata K."/>
            <person name="Itoh M."/>
            <person name="Konno H."/>
            <person name="Okazaki Y."/>
            <person name="Muramatsu M."/>
            <person name="Hayashizaki Y."/>
        </authorList>
    </citation>
    <scope>NUCLEOTIDE SEQUENCE</scope>
    <source>
        <strain evidence="1">C57BL/6J</strain>
        <tissue evidence="1">Cerebellum</tissue>
    </source>
</reference>
<reference evidence="1" key="3">
    <citation type="journal article" date="2000" name="Genome Res.">
        <title>RIKEN integrated sequence analysis (RISA) system--384-format sequencing pipeline with 384 multicapillary sequencer.</title>
        <authorList>
            <person name="Shibata K."/>
            <person name="Itoh M."/>
            <person name="Aizawa K."/>
            <person name="Nagaoka S."/>
            <person name="Sasaki N."/>
            <person name="Carninci P."/>
            <person name="Konno H."/>
            <person name="Akiyama J."/>
            <person name="Nishi K."/>
            <person name="Kitsunai T."/>
            <person name="Tashiro H."/>
            <person name="Itoh M."/>
            <person name="Sumi N."/>
            <person name="Ishii Y."/>
            <person name="Nakamura S."/>
            <person name="Hazama M."/>
            <person name="Nishine T."/>
            <person name="Harada A."/>
            <person name="Yamamoto R."/>
            <person name="Matsumoto H."/>
            <person name="Sakaguchi S."/>
            <person name="Ikegami T."/>
            <person name="Kashiwagi K."/>
            <person name="Fujiwake S."/>
            <person name="Inoue K."/>
            <person name="Togawa Y."/>
            <person name="Izawa M."/>
            <person name="Ohara E."/>
            <person name="Watahiki M."/>
            <person name="Yoneda Y."/>
            <person name="Ishikawa T."/>
            <person name="Ozawa K."/>
            <person name="Tanaka T."/>
            <person name="Matsuura S."/>
            <person name="Kawai J."/>
            <person name="Okazaki Y."/>
            <person name="Muramatsu M."/>
            <person name="Inoue Y."/>
            <person name="Kira A."/>
            <person name="Hayashizaki Y."/>
        </authorList>
    </citation>
    <scope>NUCLEOTIDE SEQUENCE</scope>
    <source>
        <strain evidence="1">C57BL/6J</strain>
        <tissue evidence="1">Cerebellum</tissue>
    </source>
</reference>
<reference evidence="1" key="8">
    <citation type="journal article" date="2005" name="Science">
        <title>Antisense Transcription in the Mammalian Transcriptome.</title>
        <authorList>
            <consortium name="RIKEN Genome Exploration Research Group and Genome Science Group (Genome Network Project Core Group) and the FANTOM Consortium"/>
        </authorList>
    </citation>
    <scope>NUCLEOTIDE SEQUENCE</scope>
    <source>
        <strain evidence="1">C57BL/6J</strain>
        <tissue evidence="1">Cerebellum</tissue>
    </source>
</reference>
<dbReference type="EMBL" id="AK042649">
    <property type="protein sequence ID" value="BAC31319.1"/>
    <property type="molecule type" value="mRNA"/>
</dbReference>
<dbReference type="MGI" id="MGI:3642719">
    <property type="gene designation" value="Gm9869"/>
</dbReference>
<proteinExistence type="evidence at transcript level"/>
<reference evidence="1" key="7">
    <citation type="journal article" date="2005" name="Science">
        <title>The Transcriptional Landscape of the Mammalian Genome.</title>
        <authorList>
            <consortium name="The FANTOM Consortium"/>
            <consortium name="Riken Genome Exploration Research Group and Genome Science Group (Genome Network Project Core Group)"/>
        </authorList>
    </citation>
    <scope>NUCLEOTIDE SEQUENCE</scope>
    <source>
        <strain evidence="1">C57BL/6J</strain>
        <tissue evidence="1">Cerebellum</tissue>
    </source>
</reference>
<organism evidence="1">
    <name type="scientific">Mus musculus</name>
    <name type="common">Mouse</name>
    <dbReference type="NCBI Taxonomy" id="10090"/>
    <lineage>
        <taxon>Eukaryota</taxon>
        <taxon>Metazoa</taxon>
        <taxon>Chordata</taxon>
        <taxon>Craniata</taxon>
        <taxon>Vertebrata</taxon>
        <taxon>Euteleostomi</taxon>
        <taxon>Mammalia</taxon>
        <taxon>Eutheria</taxon>
        <taxon>Euarchontoglires</taxon>
        <taxon>Glires</taxon>
        <taxon>Rodentia</taxon>
        <taxon>Myomorpha</taxon>
        <taxon>Muroidea</taxon>
        <taxon>Muridae</taxon>
        <taxon>Murinae</taxon>
        <taxon>Mus</taxon>
        <taxon>Mus</taxon>
    </lineage>
</organism>
<feature type="non-terminal residue" evidence="1">
    <location>
        <position position="1"/>
    </location>
</feature>
<reference evidence="1" key="5">
    <citation type="submission" date="2001-07" db="EMBL/GenBank/DDBJ databases">
        <authorList>
            <person name="Adachi J."/>
            <person name="Aizawa K."/>
            <person name="Akimura T."/>
            <person name="Arakawa T."/>
            <person name="Bono H."/>
            <person name="Carninci P."/>
            <person name="Fukuda S."/>
            <person name="Furuno M."/>
            <person name="Hanagaki T."/>
            <person name="Hara A."/>
            <person name="Hashizume W."/>
            <person name="Hayashida K."/>
            <person name="Hayatsu N."/>
            <person name="Hiramoto K."/>
            <person name="Hiraoka T."/>
            <person name="Hirozane T."/>
            <person name="Hori F."/>
            <person name="Imotani K."/>
            <person name="Ishii Y."/>
            <person name="Itoh M."/>
            <person name="Kagawa I."/>
            <person name="Kasukawa T."/>
            <person name="Katoh H."/>
            <person name="Kawai J."/>
            <person name="Kojima Y."/>
            <person name="Kondo S."/>
            <person name="Konno H."/>
            <person name="Kouda M."/>
            <person name="Koya S."/>
            <person name="Kurihara C."/>
            <person name="Matsuyama T."/>
            <person name="Miyazaki A."/>
            <person name="Murata M."/>
            <person name="Nakamura M."/>
            <person name="Nishi K."/>
            <person name="Nomura K."/>
            <person name="Numazaki R."/>
            <person name="Ohno M."/>
            <person name="Ohsato N."/>
            <person name="Okazaki Y."/>
            <person name="Saito R."/>
            <person name="Saitoh H."/>
            <person name="Sakai C."/>
            <person name="Sakai K."/>
            <person name="Sakazume N."/>
            <person name="Sano H."/>
            <person name="Sasaki D."/>
            <person name="Shibata K."/>
            <person name="Shinagawa A."/>
            <person name="Shiraki T."/>
            <person name="Sogabe Y."/>
            <person name="Tagami M."/>
            <person name="Tagawa A."/>
            <person name="Takahashi F."/>
            <person name="Takaku-Akahira S."/>
            <person name="Takeda Y."/>
            <person name="Tanaka T."/>
            <person name="Tomaru A."/>
            <person name="Toya T."/>
            <person name="Yasunishi A."/>
            <person name="Muramatsu M."/>
            <person name="Hayashizaki Y."/>
        </authorList>
    </citation>
    <scope>NUCLEOTIDE SEQUENCE</scope>
    <source>
        <strain evidence="1">C57BL/6J</strain>
        <tissue evidence="1">Cerebellum</tissue>
    </source>
</reference>
<gene>
    <name evidence="2" type="primary">Gm9869</name>
</gene>
<evidence type="ECO:0000313" key="1">
    <source>
        <dbReference type="EMBL" id="BAC31319.1"/>
    </source>
</evidence>
<dbReference type="AGR" id="MGI:3642719"/>
<name>Q8C997_MOUSE</name>
<reference evidence="1" key="6">
    <citation type="journal article" date="2002" name="Nature">
        <title>Analysis of the mouse transcriptome based on functional annotation of 60,770 full-length cDNAs.</title>
        <authorList>
            <consortium name="The FANTOM Consortium and the RIKEN Genome Exploration Research Group Phase I and II Team"/>
        </authorList>
    </citation>
    <scope>NUCLEOTIDE SEQUENCE</scope>
    <source>
        <strain evidence="1">C57BL/6J</strain>
        <tissue evidence="1">Cerebellum</tissue>
    </source>
</reference>
<dbReference type="AlphaFoldDB" id="Q8C997"/>
<sequence length="125" mass="14004">LEKPVYRSLFHKIPTEWLEAQGSQQFIIASLLIRAATVNDPALSYKSLQLTKPICRCLARDSAPHVLGLHVAWIPRLNFFIFWLLLHLRKAVKVSSLLPSTGCRAAQVGSPPELSDSCFCYHAGY</sequence>